<reference evidence="11" key="1">
    <citation type="submission" date="2022-11" db="EMBL/GenBank/DDBJ databases">
        <authorList>
            <person name="Petersen C."/>
        </authorList>
    </citation>
    <scope>NUCLEOTIDE SEQUENCE</scope>
    <source>
        <strain evidence="11">IBT 23319</strain>
    </source>
</reference>
<keyword evidence="2" id="KW-0479">Metal-binding</keyword>
<dbReference type="GeneID" id="81387526"/>
<evidence type="ECO:0000256" key="4">
    <source>
        <dbReference type="ARBA" id="ARBA00022833"/>
    </source>
</evidence>
<dbReference type="InterPro" id="IPR003656">
    <property type="entry name" value="Znf_BED"/>
</dbReference>
<dbReference type="AlphaFoldDB" id="A0A9W9NNF3"/>
<dbReference type="EMBL" id="JAPQKT010000008">
    <property type="protein sequence ID" value="KAJ5223201.1"/>
    <property type="molecule type" value="Genomic_DNA"/>
</dbReference>
<accession>A0A9W9NNF3</accession>
<name>A0A9W9NNF3_PENCI</name>
<keyword evidence="6" id="KW-0804">Transcription</keyword>
<dbReference type="PROSITE" id="PS50808">
    <property type="entry name" value="ZF_BED"/>
    <property type="match status" value="1"/>
</dbReference>
<dbReference type="InterPro" id="IPR012337">
    <property type="entry name" value="RNaseH-like_sf"/>
</dbReference>
<evidence type="ECO:0000313" key="12">
    <source>
        <dbReference type="Proteomes" id="UP001147733"/>
    </source>
</evidence>
<dbReference type="GO" id="GO:0003677">
    <property type="term" value="F:DNA binding"/>
    <property type="evidence" value="ECO:0007669"/>
    <property type="project" value="InterPro"/>
</dbReference>
<evidence type="ECO:0000256" key="1">
    <source>
        <dbReference type="ARBA" id="ARBA00004123"/>
    </source>
</evidence>
<dbReference type="PANTHER" id="PTHR46481">
    <property type="entry name" value="ZINC FINGER BED DOMAIN-CONTAINING PROTEIN 4"/>
    <property type="match status" value="1"/>
</dbReference>
<evidence type="ECO:0000256" key="8">
    <source>
        <dbReference type="PROSITE-ProRule" id="PRU00027"/>
    </source>
</evidence>
<keyword evidence="4" id="KW-0862">Zinc</keyword>
<reference evidence="11" key="2">
    <citation type="journal article" date="2023" name="IMA Fungus">
        <title>Comparative genomic study of the Penicillium genus elucidates a diverse pangenome and 15 lateral gene transfer events.</title>
        <authorList>
            <person name="Petersen C."/>
            <person name="Sorensen T."/>
            <person name="Nielsen M.R."/>
            <person name="Sondergaard T.E."/>
            <person name="Sorensen J.L."/>
            <person name="Fitzpatrick D.A."/>
            <person name="Frisvad J.C."/>
            <person name="Nielsen K.L."/>
        </authorList>
    </citation>
    <scope>NUCLEOTIDE SEQUENCE</scope>
    <source>
        <strain evidence="11">IBT 23319</strain>
    </source>
</reference>
<keyword evidence="12" id="KW-1185">Reference proteome</keyword>
<evidence type="ECO:0000313" key="11">
    <source>
        <dbReference type="EMBL" id="KAJ5223201.1"/>
    </source>
</evidence>
<feature type="region of interest" description="Disordered" evidence="9">
    <location>
        <begin position="671"/>
        <end position="696"/>
    </location>
</feature>
<dbReference type="PANTHER" id="PTHR46481:SF10">
    <property type="entry name" value="ZINC FINGER BED DOMAIN-CONTAINING PROTEIN 39"/>
    <property type="match status" value="1"/>
</dbReference>
<comment type="subcellular location">
    <subcellularLocation>
        <location evidence="1">Nucleus</location>
    </subcellularLocation>
</comment>
<proteinExistence type="predicted"/>
<sequence length="784" mass="90115">MEDSRKQFVEWWLTTGYGKQQKGNNIHWDGKKTSDIWQSFEQVAHERTGQPKVMCKRCFTTLTHPGTKRSGTSTLLHHLKGAGCRQQKVARKGIDQMIRDSPRQSQIYFNTHLLHQKILNLITTARLPFRIVGHPAFHELLQTARFSESNLEIPSARTIRRLLDADVQEKQSNVLNRLPKGSRLSIALDCWTSPFSQAFMAITGYFLDQDWNYCEVLLGFEPLESSHHGVHLGETVIQILQQHDIMDRVLSVTTDNASNNNTMMTAIQEVGQSLALDEDQLFRIPCITHVIQLSLRELLGKLKANPVNNEIETIWGDTPQYLQQSNTQHCPDIVGTLQKIRDLAAFINASPQRRKAFLDIQIIEPQLVPIQDVRTRWNSTFLMLNRAKKLQPHIDRYCTAHHHTRFKLSQEEWRQVEYLLLLTKPFFDFTNVLSKTRDVTIHHIFSIYNKLFNHLDLAKKKLQRKSAPWKKKMLSALEAADTKLSKYYRETDSESYSSVYAIATILCPSKKLRYFDNPDWRGDDEDGNRIDWMRYYRGILQSKFDRYQQRFHREKQPADIGRLPYSVTDELDELCDSQTALQTEVGRPDDELILYLGKAARKCGRPWAAMGTRGYAAAYVRLSSPLLPHGSTGPATKQRINVLPWFAALQDDGNTLDIPEGGTFEDLSKAHRDLSPAPKTPSGLTSAKHGKGPSAFPAASKLHLDNHISACLVGAEQWHARRVAKEFDILFGRDEQAAGDFITVWRNKVRAQYVQKFEEQEEMERELYGPQSFFYRVEHGLYSP</sequence>
<evidence type="ECO:0000256" key="6">
    <source>
        <dbReference type="ARBA" id="ARBA00023163"/>
    </source>
</evidence>
<dbReference type="GO" id="GO:0008270">
    <property type="term" value="F:zinc ion binding"/>
    <property type="evidence" value="ECO:0007669"/>
    <property type="project" value="UniProtKB-KW"/>
</dbReference>
<dbReference type="Proteomes" id="UP001147733">
    <property type="component" value="Unassembled WGS sequence"/>
</dbReference>
<keyword evidence="5" id="KW-0805">Transcription regulation</keyword>
<evidence type="ECO:0000256" key="9">
    <source>
        <dbReference type="SAM" id="MobiDB-lite"/>
    </source>
</evidence>
<dbReference type="RefSeq" id="XP_056498124.1">
    <property type="nucleotide sequence ID" value="XM_056648359.1"/>
</dbReference>
<keyword evidence="3 8" id="KW-0863">Zinc-finger</keyword>
<dbReference type="InterPro" id="IPR052035">
    <property type="entry name" value="ZnF_BED_domain_contain"/>
</dbReference>
<evidence type="ECO:0000259" key="10">
    <source>
        <dbReference type="PROSITE" id="PS50808"/>
    </source>
</evidence>
<protein>
    <recommendedName>
        <fullName evidence="10">BED-type domain-containing protein</fullName>
    </recommendedName>
</protein>
<evidence type="ECO:0000256" key="3">
    <source>
        <dbReference type="ARBA" id="ARBA00022771"/>
    </source>
</evidence>
<evidence type="ECO:0000256" key="7">
    <source>
        <dbReference type="ARBA" id="ARBA00023242"/>
    </source>
</evidence>
<gene>
    <name evidence="11" type="ORF">N7469_009441</name>
</gene>
<comment type="caution">
    <text evidence="11">The sequence shown here is derived from an EMBL/GenBank/DDBJ whole genome shotgun (WGS) entry which is preliminary data.</text>
</comment>
<dbReference type="GO" id="GO:0005634">
    <property type="term" value="C:nucleus"/>
    <property type="evidence" value="ECO:0007669"/>
    <property type="project" value="UniProtKB-SubCell"/>
</dbReference>
<evidence type="ECO:0000256" key="2">
    <source>
        <dbReference type="ARBA" id="ARBA00022723"/>
    </source>
</evidence>
<evidence type="ECO:0000256" key="5">
    <source>
        <dbReference type="ARBA" id="ARBA00023015"/>
    </source>
</evidence>
<feature type="domain" description="BED-type" evidence="10">
    <location>
        <begin position="31"/>
        <end position="94"/>
    </location>
</feature>
<organism evidence="11 12">
    <name type="scientific">Penicillium citrinum</name>
    <dbReference type="NCBI Taxonomy" id="5077"/>
    <lineage>
        <taxon>Eukaryota</taxon>
        <taxon>Fungi</taxon>
        <taxon>Dikarya</taxon>
        <taxon>Ascomycota</taxon>
        <taxon>Pezizomycotina</taxon>
        <taxon>Eurotiomycetes</taxon>
        <taxon>Eurotiomycetidae</taxon>
        <taxon>Eurotiales</taxon>
        <taxon>Aspergillaceae</taxon>
        <taxon>Penicillium</taxon>
    </lineage>
</organism>
<dbReference type="OrthoDB" id="2677621at2759"/>
<dbReference type="SMART" id="SM00614">
    <property type="entry name" value="ZnF_BED"/>
    <property type="match status" value="1"/>
</dbReference>
<dbReference type="SUPFAM" id="SSF53098">
    <property type="entry name" value="Ribonuclease H-like"/>
    <property type="match status" value="1"/>
</dbReference>
<keyword evidence="7" id="KW-0539">Nucleus</keyword>